<proteinExistence type="predicted"/>
<dbReference type="AlphaFoldDB" id="A0A9D3Z7X6"/>
<comment type="caution">
    <text evidence="1">The sequence shown here is derived from an EMBL/GenBank/DDBJ whole genome shotgun (WGS) entry which is preliminary data.</text>
</comment>
<accession>A0A9D3Z7X6</accession>
<evidence type="ECO:0000313" key="2">
    <source>
        <dbReference type="Proteomes" id="UP000828390"/>
    </source>
</evidence>
<evidence type="ECO:0000313" key="1">
    <source>
        <dbReference type="EMBL" id="KAH3711987.1"/>
    </source>
</evidence>
<organism evidence="1 2">
    <name type="scientific">Dreissena polymorpha</name>
    <name type="common">Zebra mussel</name>
    <name type="synonym">Mytilus polymorpha</name>
    <dbReference type="NCBI Taxonomy" id="45954"/>
    <lineage>
        <taxon>Eukaryota</taxon>
        <taxon>Metazoa</taxon>
        <taxon>Spiralia</taxon>
        <taxon>Lophotrochozoa</taxon>
        <taxon>Mollusca</taxon>
        <taxon>Bivalvia</taxon>
        <taxon>Autobranchia</taxon>
        <taxon>Heteroconchia</taxon>
        <taxon>Euheterodonta</taxon>
        <taxon>Imparidentia</taxon>
        <taxon>Neoheterodontei</taxon>
        <taxon>Myida</taxon>
        <taxon>Dreissenoidea</taxon>
        <taxon>Dreissenidae</taxon>
        <taxon>Dreissena</taxon>
    </lineage>
</organism>
<sequence>MNGLGFEGSLQLEETLQENGHLRFLDVSNNRINWEGVTFVAKGLKKNTALHMIKVVFFLE</sequence>
<keyword evidence="2" id="KW-1185">Reference proteome</keyword>
<dbReference type="EMBL" id="JAIWYP010000014">
    <property type="protein sequence ID" value="KAH3711987.1"/>
    <property type="molecule type" value="Genomic_DNA"/>
</dbReference>
<gene>
    <name evidence="1" type="ORF">DPMN_071664</name>
</gene>
<dbReference type="Gene3D" id="3.80.10.10">
    <property type="entry name" value="Ribonuclease Inhibitor"/>
    <property type="match status" value="1"/>
</dbReference>
<reference evidence="1" key="1">
    <citation type="journal article" date="2019" name="bioRxiv">
        <title>The Genome of the Zebra Mussel, Dreissena polymorpha: A Resource for Invasive Species Research.</title>
        <authorList>
            <person name="McCartney M.A."/>
            <person name="Auch B."/>
            <person name="Kono T."/>
            <person name="Mallez S."/>
            <person name="Zhang Y."/>
            <person name="Obille A."/>
            <person name="Becker A."/>
            <person name="Abrahante J.E."/>
            <person name="Garbe J."/>
            <person name="Badalamenti J.P."/>
            <person name="Herman A."/>
            <person name="Mangelson H."/>
            <person name="Liachko I."/>
            <person name="Sullivan S."/>
            <person name="Sone E.D."/>
            <person name="Koren S."/>
            <person name="Silverstein K.A.T."/>
            <person name="Beckman K.B."/>
            <person name="Gohl D.M."/>
        </authorList>
    </citation>
    <scope>NUCLEOTIDE SEQUENCE</scope>
    <source>
        <strain evidence="1">Duluth1</strain>
        <tissue evidence="1">Whole animal</tissue>
    </source>
</reference>
<protein>
    <submittedName>
        <fullName evidence="1">Uncharacterized protein</fullName>
    </submittedName>
</protein>
<reference evidence="1" key="2">
    <citation type="submission" date="2020-11" db="EMBL/GenBank/DDBJ databases">
        <authorList>
            <person name="McCartney M.A."/>
            <person name="Auch B."/>
            <person name="Kono T."/>
            <person name="Mallez S."/>
            <person name="Becker A."/>
            <person name="Gohl D.M."/>
            <person name="Silverstein K.A.T."/>
            <person name="Koren S."/>
            <person name="Bechman K.B."/>
            <person name="Herman A."/>
            <person name="Abrahante J.E."/>
            <person name="Garbe J."/>
        </authorList>
    </citation>
    <scope>NUCLEOTIDE SEQUENCE</scope>
    <source>
        <strain evidence="1">Duluth1</strain>
        <tissue evidence="1">Whole animal</tissue>
    </source>
</reference>
<dbReference type="Proteomes" id="UP000828390">
    <property type="component" value="Unassembled WGS sequence"/>
</dbReference>
<dbReference type="InterPro" id="IPR032675">
    <property type="entry name" value="LRR_dom_sf"/>
</dbReference>
<dbReference type="SUPFAM" id="SSF52047">
    <property type="entry name" value="RNI-like"/>
    <property type="match status" value="1"/>
</dbReference>
<name>A0A9D3Z7X6_DREPO</name>